<keyword evidence="3" id="KW-1185">Reference proteome</keyword>
<dbReference type="Proteomes" id="UP000269669">
    <property type="component" value="Unassembled WGS sequence"/>
</dbReference>
<name>A0A3R9NRW6_9BACT</name>
<comment type="caution">
    <text evidence="2">The sequence shown here is derived from an EMBL/GenBank/DDBJ whole genome shotgun (WGS) entry which is preliminary data.</text>
</comment>
<keyword evidence="1" id="KW-1133">Transmembrane helix</keyword>
<keyword evidence="1" id="KW-0472">Membrane</keyword>
<reference evidence="2 3" key="1">
    <citation type="submission" date="2018-12" db="EMBL/GenBank/DDBJ databases">
        <title>Sequencing of bacterial isolates from soil warming experiment in Harvard Forest, Massachusetts, USA.</title>
        <authorList>
            <person name="Deangelis K."/>
        </authorList>
    </citation>
    <scope>NUCLEOTIDE SEQUENCE [LARGE SCALE GENOMIC DNA]</scope>
    <source>
        <strain evidence="2 3">EB153</strain>
    </source>
</reference>
<evidence type="ECO:0000313" key="3">
    <source>
        <dbReference type="Proteomes" id="UP000269669"/>
    </source>
</evidence>
<accession>A0A3R9NRW6</accession>
<dbReference type="OrthoDB" id="116741at2"/>
<evidence type="ECO:0000256" key="1">
    <source>
        <dbReference type="SAM" id="Phobius"/>
    </source>
</evidence>
<dbReference type="AlphaFoldDB" id="A0A3R9NRW6"/>
<proteinExistence type="predicted"/>
<dbReference type="EMBL" id="RSDW01000001">
    <property type="protein sequence ID" value="RSL15451.1"/>
    <property type="molecule type" value="Genomic_DNA"/>
</dbReference>
<dbReference type="RefSeq" id="WP_125484188.1">
    <property type="nucleotide sequence ID" value="NZ_RSDW01000001.1"/>
</dbReference>
<gene>
    <name evidence="2" type="ORF">EDE15_0940</name>
</gene>
<protein>
    <submittedName>
        <fullName evidence="2">Uncharacterized protein</fullName>
    </submittedName>
</protein>
<organism evidence="2 3">
    <name type="scientific">Edaphobacter aggregans</name>
    <dbReference type="NCBI Taxonomy" id="570835"/>
    <lineage>
        <taxon>Bacteria</taxon>
        <taxon>Pseudomonadati</taxon>
        <taxon>Acidobacteriota</taxon>
        <taxon>Terriglobia</taxon>
        <taxon>Terriglobales</taxon>
        <taxon>Acidobacteriaceae</taxon>
        <taxon>Edaphobacter</taxon>
    </lineage>
</organism>
<keyword evidence="1" id="KW-0812">Transmembrane</keyword>
<evidence type="ECO:0000313" key="2">
    <source>
        <dbReference type="EMBL" id="RSL15451.1"/>
    </source>
</evidence>
<feature type="transmembrane region" description="Helical" evidence="1">
    <location>
        <begin position="212"/>
        <end position="234"/>
    </location>
</feature>
<sequence>MTPQSTIMVVAPIVASREPALRQLLATMNLEPGVANPANTLVPFEKFATLHFARFVILEDDTREDLRVYGATPPPPTNFLAFLCDFDGPADALRRELVAKAEPGLRQIFSFCESFTPTADLLRWMEDNERPPSANYVNWVGRTVVQVREENDLWMAIKWYLNQRASTGATPRQIWNELRTFVKQEQAAGRLTLTPPEPTPLSWQIKNLAHCIGIPLVLFLLLPLIVLYLPFFLIQLRMKELRDPVIAPRPTTALVHSLDELEDRIIINQFSAYGSIKPGPFRRWTIIAVLFAIEYTARHIFTHGFLGRVKTIQFARWVFIDKTRVYFSSNYDGSLEMYNGDFINKVYWGLNIVFSNGLGYPKTNWLILDGARAEQPFKDYLRRHQLPTQVWYTAAPGVTAYDMQRNSLIRNGLEQNTISDSELDDWIKIF</sequence>